<keyword evidence="1" id="KW-1133">Transmembrane helix</keyword>
<organism evidence="2 3">
    <name type="scientific">Bacillus pumilus (strain SAFR-032)</name>
    <dbReference type="NCBI Taxonomy" id="315750"/>
    <lineage>
        <taxon>Bacteria</taxon>
        <taxon>Bacillati</taxon>
        <taxon>Bacillota</taxon>
        <taxon>Bacilli</taxon>
        <taxon>Bacillales</taxon>
        <taxon>Bacillaceae</taxon>
        <taxon>Bacillus</taxon>
    </lineage>
</organism>
<evidence type="ECO:0000313" key="3">
    <source>
        <dbReference type="Proteomes" id="UP000001355"/>
    </source>
</evidence>
<reference evidence="2 3" key="1">
    <citation type="journal article" date="2007" name="PLoS ONE">
        <title>Paradoxical DNA repair and peroxide resistance gene conservation in Bacillus pumilus SAFR-032.</title>
        <authorList>
            <person name="Gioia J."/>
            <person name="Yerrapragada S."/>
            <person name="Qin X."/>
            <person name="Jiang H."/>
            <person name="Igboeli O.C."/>
            <person name="Muzny D."/>
            <person name="Dugan-Rocha S."/>
            <person name="Ding Y."/>
            <person name="Hawes A."/>
            <person name="Liu W."/>
            <person name="Perez L."/>
            <person name="Kovar C."/>
            <person name="Dinh H."/>
            <person name="Lee S."/>
            <person name="Nazareth L."/>
            <person name="Blyth P."/>
            <person name="Holder M."/>
            <person name="Buhay C."/>
            <person name="Tirumalai M.R."/>
            <person name="Liu Y."/>
            <person name="Dasgupta I."/>
            <person name="Bokhetache L."/>
            <person name="Fujita M."/>
            <person name="Karouia F."/>
            <person name="Eswara Moorthy P."/>
            <person name="Siefert J."/>
            <person name="Uzman A."/>
            <person name="Buzumbo P."/>
            <person name="Verma A."/>
            <person name="Zwiya H."/>
            <person name="McWilliams B.D."/>
            <person name="Olowu A."/>
            <person name="Clinkenbeard K.D."/>
            <person name="Newcombe D."/>
            <person name="Golebiewski L."/>
            <person name="Petrosino J.F."/>
            <person name="Nicholson W.L."/>
            <person name="Fox G.E."/>
            <person name="Venkateswaran K."/>
            <person name="Highlander S.K."/>
            <person name="Weinstock G.M."/>
        </authorList>
    </citation>
    <scope>NUCLEOTIDE SEQUENCE [LARGE SCALE GENOMIC DNA]</scope>
    <source>
        <strain evidence="2 3">SAFR-032</strain>
    </source>
</reference>
<evidence type="ECO:0000313" key="2">
    <source>
        <dbReference type="EMBL" id="ABV63601.1"/>
    </source>
</evidence>
<dbReference type="AlphaFoldDB" id="A8FH84"/>
<reference evidence="2 3" key="3">
    <citation type="journal article" date="2013" name="PLoS ONE">
        <title>Candidate genes that may be responsible for the unusual resistances exhibited by Bacillus pumilus SAFR-032 spores.</title>
        <authorList>
            <person name="Tirumalai M.R."/>
            <person name="Rastogi R."/>
            <person name="Zamani N."/>
            <person name="O'Bryant Williams E."/>
            <person name="Allen S."/>
            <person name="Diouf F."/>
            <person name="Kwende S."/>
            <person name="Weinstock G.M."/>
            <person name="Venkateswaran K.J."/>
            <person name="Fox G.E."/>
        </authorList>
    </citation>
    <scope>NUCLEOTIDE SEQUENCE [LARGE SCALE GENOMIC DNA]</scope>
    <source>
        <strain evidence="2 3">SAFR-032</strain>
    </source>
</reference>
<keyword evidence="1" id="KW-0812">Transmembrane</keyword>
<proteinExistence type="predicted"/>
<name>A8FH84_BACP2</name>
<dbReference type="KEGG" id="bpu:BPUM_2947"/>
<dbReference type="Proteomes" id="UP000001355">
    <property type="component" value="Chromosome"/>
</dbReference>
<dbReference type="HOGENOM" id="CLU_2537102_0_0_9"/>
<dbReference type="EMBL" id="CP000813">
    <property type="protein sequence ID" value="ABV63601.1"/>
    <property type="molecule type" value="Genomic_DNA"/>
</dbReference>
<accession>A8FH84</accession>
<evidence type="ECO:0000256" key="1">
    <source>
        <dbReference type="SAM" id="Phobius"/>
    </source>
</evidence>
<reference evidence="2 3" key="2">
    <citation type="journal article" date="2013" name="Extremophiles">
        <title>An ICEBs1-like element may be associated with the extreme radiation and desiccation resistance of Bacillus pumilus SAFR-032 spores.</title>
        <authorList>
            <person name="Tirumalai M.R."/>
            <person name="Fox G.E."/>
        </authorList>
    </citation>
    <scope>NUCLEOTIDE SEQUENCE [LARGE SCALE GENOMIC DNA]</scope>
    <source>
        <strain evidence="2 3">SAFR-032</strain>
    </source>
</reference>
<protein>
    <recommendedName>
        <fullName evidence="4">DUF4306 domain-containing protein</fullName>
    </recommendedName>
</protein>
<dbReference type="eggNOG" id="ENOG502ZIXK">
    <property type="taxonomic scope" value="Bacteria"/>
</dbReference>
<keyword evidence="3" id="KW-1185">Reference proteome</keyword>
<gene>
    <name evidence="2" type="ordered locus">BPUM_2947</name>
</gene>
<dbReference type="STRING" id="315750.BPUM_2947"/>
<sequence>MKKIFIAITLLLGSIIYLIFRITKPKLYLNKFSYEVDNPISIKWNYILIDTGFVKDNPNSVYEIWITPIYIIIIISLLLLFFGIKKK</sequence>
<evidence type="ECO:0008006" key="4">
    <source>
        <dbReference type="Google" id="ProtNLM"/>
    </source>
</evidence>
<keyword evidence="1" id="KW-0472">Membrane</keyword>
<feature type="transmembrane region" description="Helical" evidence="1">
    <location>
        <begin position="64"/>
        <end position="84"/>
    </location>
</feature>